<dbReference type="InterPro" id="IPR000836">
    <property type="entry name" value="PRTase_dom"/>
</dbReference>
<dbReference type="EC" id="2.4.2.9" evidence="2"/>
<dbReference type="Gene3D" id="3.40.50.2020">
    <property type="match status" value="1"/>
</dbReference>
<dbReference type="Pfam" id="PF00156">
    <property type="entry name" value="Pribosyltran"/>
    <property type="match status" value="1"/>
</dbReference>
<dbReference type="PANTHER" id="PTHR11608">
    <property type="entry name" value="BIFUNCTIONAL PROTEIN PYRR"/>
    <property type="match status" value="1"/>
</dbReference>
<dbReference type="Proteomes" id="UP001232063">
    <property type="component" value="Unassembled WGS sequence"/>
</dbReference>
<accession>A0AAE3R0C9</accession>
<dbReference type="EMBL" id="JASJOU010000001">
    <property type="protein sequence ID" value="MDJ1499369.1"/>
    <property type="molecule type" value="Genomic_DNA"/>
</dbReference>
<protein>
    <submittedName>
        <fullName evidence="2">Bifunctional pyr operon transcriptional regulator/uracil phosphoribosyltransferase PyrR</fullName>
        <ecNumber evidence="2">2.4.2.9</ecNumber>
    </submittedName>
</protein>
<dbReference type="GO" id="GO:0004845">
    <property type="term" value="F:uracil phosphoribosyltransferase activity"/>
    <property type="evidence" value="ECO:0007669"/>
    <property type="project" value="UniProtKB-EC"/>
</dbReference>
<comment type="caution">
    <text evidence="2">The sequence shown here is derived from an EMBL/GenBank/DDBJ whole genome shotgun (WGS) entry which is preliminary data.</text>
</comment>
<gene>
    <name evidence="2" type="primary">pyrR</name>
    <name evidence="2" type="ORF">QNI22_01860</name>
</gene>
<evidence type="ECO:0000259" key="1">
    <source>
        <dbReference type="Pfam" id="PF00156"/>
    </source>
</evidence>
<proteinExistence type="predicted"/>
<dbReference type="RefSeq" id="WP_314508893.1">
    <property type="nucleotide sequence ID" value="NZ_JASJOU010000001.1"/>
</dbReference>
<dbReference type="SUPFAM" id="SSF53271">
    <property type="entry name" value="PRTase-like"/>
    <property type="match status" value="1"/>
</dbReference>
<dbReference type="NCBIfam" id="NF003549">
    <property type="entry name" value="PRK05205.1-5"/>
    <property type="match status" value="1"/>
</dbReference>
<keyword evidence="2" id="KW-0808">Transferase</keyword>
<dbReference type="CDD" id="cd06223">
    <property type="entry name" value="PRTases_typeI"/>
    <property type="match status" value="1"/>
</dbReference>
<dbReference type="InterPro" id="IPR050137">
    <property type="entry name" value="PyrR_bifunctional"/>
</dbReference>
<keyword evidence="3" id="KW-1185">Reference proteome</keyword>
<sequence>MPKRLILDSRLLDITITRLCQQLIENHDTFEQSVILGLQPKGVFLAKHIQSKLQELTGKNVPTGYLDTTFYRDDFRRRETPLLANTTHVPFIIENKKVILIDDVLFTGRSIRAALDAMIAFGRPHKVELLVLIDRKYSRDLPIEPHYVGQHVNTILSQRVLVEWTEKGATENAIWLVDTQDTTG</sequence>
<evidence type="ECO:0000313" key="3">
    <source>
        <dbReference type="Proteomes" id="UP001232063"/>
    </source>
</evidence>
<dbReference type="InterPro" id="IPR029057">
    <property type="entry name" value="PRTase-like"/>
</dbReference>
<reference evidence="2" key="1">
    <citation type="submission" date="2023-05" db="EMBL/GenBank/DDBJ databases">
        <authorList>
            <person name="Zhang X."/>
        </authorList>
    </citation>
    <scope>NUCLEOTIDE SEQUENCE</scope>
    <source>
        <strain evidence="2">BD1B2-1</strain>
    </source>
</reference>
<organism evidence="2 3">
    <name type="scientific">Xanthocytophaga agilis</name>
    <dbReference type="NCBI Taxonomy" id="3048010"/>
    <lineage>
        <taxon>Bacteria</taxon>
        <taxon>Pseudomonadati</taxon>
        <taxon>Bacteroidota</taxon>
        <taxon>Cytophagia</taxon>
        <taxon>Cytophagales</taxon>
        <taxon>Rhodocytophagaceae</taxon>
        <taxon>Xanthocytophaga</taxon>
    </lineage>
</organism>
<dbReference type="PANTHER" id="PTHR11608:SF0">
    <property type="entry name" value="BIFUNCTIONAL PROTEIN PYRR"/>
    <property type="match status" value="1"/>
</dbReference>
<dbReference type="AlphaFoldDB" id="A0AAE3R0C9"/>
<name>A0AAE3R0C9_9BACT</name>
<evidence type="ECO:0000313" key="2">
    <source>
        <dbReference type="EMBL" id="MDJ1499369.1"/>
    </source>
</evidence>
<feature type="domain" description="Phosphoribosyltransferase" evidence="1">
    <location>
        <begin position="7"/>
        <end position="153"/>
    </location>
</feature>
<keyword evidence="2" id="KW-0328">Glycosyltransferase</keyword>